<name>A0A8T5VES9_9BRAD</name>
<evidence type="ECO:0000313" key="2">
    <source>
        <dbReference type="Proteomes" id="UP000551709"/>
    </source>
</evidence>
<dbReference type="Gene3D" id="1.10.10.10">
    <property type="entry name" value="Winged helix-like DNA-binding domain superfamily/Winged helix DNA-binding domain"/>
    <property type="match status" value="1"/>
</dbReference>
<dbReference type="InterPro" id="IPR009057">
    <property type="entry name" value="Homeodomain-like_sf"/>
</dbReference>
<reference evidence="1" key="1">
    <citation type="journal article" date="2017" name="Syst. Appl. Microbiol.">
        <title>Soybeans inoculated with root zone soils of Canadian native legumes harbour diverse and novel Bradyrhizobium spp. that possess agricultural potential.</title>
        <authorList>
            <person name="Bromfield E.S.P."/>
            <person name="Cloutier S."/>
            <person name="Tambong J.T."/>
            <person name="Tran Thi T.V."/>
        </authorList>
    </citation>
    <scope>NUCLEOTIDE SEQUENCE</scope>
    <source>
        <strain evidence="1">1S5</strain>
    </source>
</reference>
<sequence>MLERGPAWMTRPYSEDLRELALARADAGETVRSIAEALRISPSCVTKWKNLRRETGGVSPGKIGGHKKPVLSGTNADWLRKRIRSGPFTLRKLTQELAARGIKTDVRAVWTFVHAEGLSFKKNDPAGRTRSSRYRA</sequence>
<protein>
    <submittedName>
        <fullName evidence="1">Transposase</fullName>
    </submittedName>
</protein>
<gene>
    <name evidence="1" type="ORF">HAP41_0000021680</name>
</gene>
<proteinExistence type="predicted"/>
<dbReference type="RefSeq" id="WP_166097109.1">
    <property type="nucleotide sequence ID" value="NZ_CP096255.1"/>
</dbReference>
<dbReference type="InterPro" id="IPR036388">
    <property type="entry name" value="WH-like_DNA-bd_sf"/>
</dbReference>
<dbReference type="EMBL" id="CP096255">
    <property type="protein sequence ID" value="UPT91302.1"/>
    <property type="molecule type" value="Genomic_DNA"/>
</dbReference>
<evidence type="ECO:0000313" key="1">
    <source>
        <dbReference type="EMBL" id="UPT91302.1"/>
    </source>
</evidence>
<dbReference type="Proteomes" id="UP000551709">
    <property type="component" value="Chromosome"/>
</dbReference>
<reference evidence="1" key="2">
    <citation type="submission" date="2022-04" db="EMBL/GenBank/DDBJ databases">
        <authorList>
            <person name="Bromfield E.S.P."/>
            <person name="Cloutier S."/>
        </authorList>
    </citation>
    <scope>NUCLEOTIDE SEQUENCE</scope>
    <source>
        <strain evidence="1">1S5</strain>
    </source>
</reference>
<dbReference type="SUPFAM" id="SSF46689">
    <property type="entry name" value="Homeodomain-like"/>
    <property type="match status" value="1"/>
</dbReference>
<accession>A0A8T5VES9</accession>
<dbReference type="AlphaFoldDB" id="A0A8T5VES9"/>
<organism evidence="1 2">
    <name type="scientific">Bradyrhizobium barranii subsp. apii</name>
    <dbReference type="NCBI Taxonomy" id="2819348"/>
    <lineage>
        <taxon>Bacteria</taxon>
        <taxon>Pseudomonadati</taxon>
        <taxon>Pseudomonadota</taxon>
        <taxon>Alphaproteobacteria</taxon>
        <taxon>Hyphomicrobiales</taxon>
        <taxon>Nitrobacteraceae</taxon>
        <taxon>Bradyrhizobium</taxon>
        <taxon>Bradyrhizobium barranii</taxon>
    </lineage>
</organism>
<dbReference type="Pfam" id="PF13384">
    <property type="entry name" value="HTH_23"/>
    <property type="match status" value="1"/>
</dbReference>